<evidence type="ECO:0000256" key="5">
    <source>
        <dbReference type="ARBA" id="ARBA00022723"/>
    </source>
</evidence>
<feature type="domain" description="Peptidase M14" evidence="10">
    <location>
        <begin position="1"/>
        <end position="285"/>
    </location>
</feature>
<feature type="domain" description="Peptidase M14" evidence="10">
    <location>
        <begin position="386"/>
        <end position="658"/>
    </location>
</feature>
<evidence type="ECO:0000256" key="3">
    <source>
        <dbReference type="ARBA" id="ARBA00022645"/>
    </source>
</evidence>
<keyword evidence="7" id="KW-0862">Zinc</keyword>
<dbReference type="Gene3D" id="2.60.40.1120">
    <property type="entry name" value="Carboxypeptidase-like, regulatory domain"/>
    <property type="match status" value="3"/>
</dbReference>
<dbReference type="InterPro" id="IPR000834">
    <property type="entry name" value="Peptidase_M14"/>
</dbReference>
<dbReference type="Proteomes" id="UP001516400">
    <property type="component" value="Unassembled WGS sequence"/>
</dbReference>
<dbReference type="Pfam" id="PF13620">
    <property type="entry name" value="CarboxypepD_reg"/>
    <property type="match status" value="2"/>
</dbReference>
<keyword evidence="6" id="KW-0378">Hydrolase</keyword>
<dbReference type="PROSITE" id="PS00132">
    <property type="entry name" value="CARBOXYPEPT_ZN_1"/>
    <property type="match status" value="1"/>
</dbReference>
<evidence type="ECO:0000256" key="7">
    <source>
        <dbReference type="ARBA" id="ARBA00022833"/>
    </source>
</evidence>
<evidence type="ECO:0000256" key="6">
    <source>
        <dbReference type="ARBA" id="ARBA00022801"/>
    </source>
</evidence>
<dbReference type="InterPro" id="IPR008969">
    <property type="entry name" value="CarboxyPept-like_regulatory"/>
</dbReference>
<dbReference type="Gene3D" id="3.40.630.10">
    <property type="entry name" value="Zn peptidases"/>
    <property type="match status" value="2"/>
</dbReference>
<evidence type="ECO:0000256" key="1">
    <source>
        <dbReference type="ARBA" id="ARBA00001947"/>
    </source>
</evidence>
<comment type="caution">
    <text evidence="9">Lacks conserved residue(s) required for the propagation of feature annotation.</text>
</comment>
<comment type="caution">
    <text evidence="11">The sequence shown here is derived from an EMBL/GenBank/DDBJ whole genome shotgun (WGS) entry which is preliminary data.</text>
</comment>
<keyword evidence="3" id="KW-0121">Carboxypeptidase</keyword>
<proteinExistence type="inferred from homology"/>
<protein>
    <recommendedName>
        <fullName evidence="10">Peptidase M14 domain-containing protein</fullName>
    </recommendedName>
</protein>
<organism evidence="11 12">
    <name type="scientific">Cryptolaemus montrouzieri</name>
    <dbReference type="NCBI Taxonomy" id="559131"/>
    <lineage>
        <taxon>Eukaryota</taxon>
        <taxon>Metazoa</taxon>
        <taxon>Ecdysozoa</taxon>
        <taxon>Arthropoda</taxon>
        <taxon>Hexapoda</taxon>
        <taxon>Insecta</taxon>
        <taxon>Pterygota</taxon>
        <taxon>Neoptera</taxon>
        <taxon>Endopterygota</taxon>
        <taxon>Coleoptera</taxon>
        <taxon>Polyphaga</taxon>
        <taxon>Cucujiformia</taxon>
        <taxon>Coccinelloidea</taxon>
        <taxon>Coccinellidae</taxon>
        <taxon>Scymninae</taxon>
        <taxon>Scymnini</taxon>
        <taxon>Cryptolaemus</taxon>
    </lineage>
</organism>
<dbReference type="CDD" id="cd03858">
    <property type="entry name" value="M14_CP_N-E_like"/>
    <property type="match status" value="1"/>
</dbReference>
<dbReference type="PRINTS" id="PR00765">
    <property type="entry name" value="CRBOXYPTASEA"/>
</dbReference>
<dbReference type="AlphaFoldDB" id="A0ABD2MXG2"/>
<keyword evidence="5" id="KW-0479">Metal-binding</keyword>
<evidence type="ECO:0000313" key="11">
    <source>
        <dbReference type="EMBL" id="KAL3271051.1"/>
    </source>
</evidence>
<keyword evidence="4" id="KW-0645">Protease</keyword>
<keyword evidence="8" id="KW-0325">Glycoprotein</keyword>
<gene>
    <name evidence="11" type="ORF">HHI36_021551</name>
</gene>
<sequence>MVKFMKEYNDTYPNITNMYSIGKTVEGREMWVFALSSTPFKHVPGKPEFKYVANMHGNEVVGRELLLLLIKYLCERYGTDDRITQLLDTTRIHLLPSMNPDGYEISKEGDSSSARGRANAHKQDLNRNFPDQYVINEFNRVIEPETKNVMDWTFSLPFVLSANLHNGALVANYPFDDTPNEERFKNPSPDDSVFRYLASTYSNAHRTMHEGQPCPMFPKEKFPNGITNGASWYIVTGGMQDWNYMVAGCMEITLELGCYKYPTADKLPEYWLDNKNALITYIEQVHKGVHGFVRSTIGTPISKAEIMVEGISHFVKTGKDGDYWRILLPGVYNLTVTARGYESYTQQIIIPSSGSYNYNVTLLKNDGSHWANAYDFDNVKNQYNPRYHSNGEIYEIMGKLENEYPDSASFQSESEVSMAIHSLKITEDIDSSDDHKFRIAIIGNLYATQPLGRELTVYLARHLLKGLKIGNPTIKKILNDTVVYIVPVIDKAFEQIWGDFEKEAPGTKVPETYICNNITADFKQVGDQVMNVGSSRVNSFAEMKSIANTFKRMLIEEKFNMVLNIEGGGSDMVYPNSKDNLSIYQKYYNAFTTNYRPPFLCGSDFSGTQNNLTEYLYREYDMPVLTAKVSCCSYPAVENLPYIWREVMLPIMKVLELASIGIHGYVKDETTKPMTNATIKVQGLNKTIEVAKATAHYNIMLPPGKYVIEVKCHNYKAFSVDVDITDSRIFLPITLQKDEGRSGLVVPVQSKHEDGDNEILHKPLYVNGIKTNGLRGYVKDTYGHPVANAILHVLENNVTVLSDEDGKYAIPLEVNKYTIHVTALGYHELTKYLSVTDSNGVPDIVMFTMIKNSNVLGLPRIIFVLIVGKIQHPPSVPKLFCILIFQDSV</sequence>
<comment type="cofactor">
    <cofactor evidence="1">
        <name>Zn(2+)</name>
        <dbReference type="ChEBI" id="CHEBI:29105"/>
    </cofactor>
</comment>
<dbReference type="Pfam" id="PF00246">
    <property type="entry name" value="Peptidase_M14"/>
    <property type="match status" value="2"/>
</dbReference>
<dbReference type="PANTHER" id="PTHR11532">
    <property type="entry name" value="PROTEASE M14 CARBOXYPEPTIDASE"/>
    <property type="match status" value="1"/>
</dbReference>
<dbReference type="InterPro" id="IPR057246">
    <property type="entry name" value="CARBOXYPEPT_ZN_1"/>
</dbReference>
<accession>A0ABD2MXG2</accession>
<keyword evidence="12" id="KW-1185">Reference proteome</keyword>
<dbReference type="PROSITE" id="PS52035">
    <property type="entry name" value="PEPTIDASE_M14"/>
    <property type="match status" value="2"/>
</dbReference>
<dbReference type="EMBL" id="JABFTP020000042">
    <property type="protein sequence ID" value="KAL3271051.1"/>
    <property type="molecule type" value="Genomic_DNA"/>
</dbReference>
<evidence type="ECO:0000259" key="10">
    <source>
        <dbReference type="PROSITE" id="PS52035"/>
    </source>
</evidence>
<evidence type="ECO:0000256" key="8">
    <source>
        <dbReference type="ARBA" id="ARBA00023180"/>
    </source>
</evidence>
<dbReference type="GO" id="GO:0006508">
    <property type="term" value="P:proteolysis"/>
    <property type="evidence" value="ECO:0007669"/>
    <property type="project" value="UniProtKB-KW"/>
</dbReference>
<dbReference type="SUPFAM" id="SSF53187">
    <property type="entry name" value="Zn-dependent exopeptidases"/>
    <property type="match status" value="2"/>
</dbReference>
<evidence type="ECO:0000313" key="12">
    <source>
        <dbReference type="Proteomes" id="UP001516400"/>
    </source>
</evidence>
<comment type="similarity">
    <text evidence="2 9">Belongs to the peptidase M14 family.</text>
</comment>
<dbReference type="CDD" id="cd11308">
    <property type="entry name" value="Peptidase_M14NE-CP-C_like"/>
    <property type="match status" value="1"/>
</dbReference>
<evidence type="ECO:0000256" key="2">
    <source>
        <dbReference type="ARBA" id="ARBA00005988"/>
    </source>
</evidence>
<dbReference type="PANTHER" id="PTHR11532:SF62">
    <property type="entry name" value="CARBOXYPEPTIDASE D"/>
    <property type="match status" value="1"/>
</dbReference>
<name>A0ABD2MXG2_9CUCU</name>
<dbReference type="SMART" id="SM00631">
    <property type="entry name" value="Zn_pept"/>
    <property type="match status" value="1"/>
</dbReference>
<dbReference type="GO" id="GO:0004180">
    <property type="term" value="F:carboxypeptidase activity"/>
    <property type="evidence" value="ECO:0007669"/>
    <property type="project" value="UniProtKB-KW"/>
</dbReference>
<evidence type="ECO:0000256" key="4">
    <source>
        <dbReference type="ARBA" id="ARBA00022670"/>
    </source>
</evidence>
<dbReference type="SUPFAM" id="SSF49464">
    <property type="entry name" value="Carboxypeptidase regulatory domain-like"/>
    <property type="match status" value="3"/>
</dbReference>
<dbReference type="InterPro" id="IPR050753">
    <property type="entry name" value="Peptidase_M14_domain"/>
</dbReference>
<evidence type="ECO:0000256" key="9">
    <source>
        <dbReference type="PROSITE-ProRule" id="PRU01379"/>
    </source>
</evidence>
<dbReference type="GO" id="GO:0046872">
    <property type="term" value="F:metal ion binding"/>
    <property type="evidence" value="ECO:0007669"/>
    <property type="project" value="UniProtKB-KW"/>
</dbReference>
<feature type="active site" description="Proton donor/acceptor" evidence="9">
    <location>
        <position position="255"/>
    </location>
</feature>
<reference evidence="11 12" key="1">
    <citation type="journal article" date="2021" name="BMC Biol.">
        <title>Horizontally acquired antibacterial genes associated with adaptive radiation of ladybird beetles.</title>
        <authorList>
            <person name="Li H.S."/>
            <person name="Tang X.F."/>
            <person name="Huang Y.H."/>
            <person name="Xu Z.Y."/>
            <person name="Chen M.L."/>
            <person name="Du X.Y."/>
            <person name="Qiu B.Y."/>
            <person name="Chen P.T."/>
            <person name="Zhang W."/>
            <person name="Slipinski A."/>
            <person name="Escalona H.E."/>
            <person name="Waterhouse R.M."/>
            <person name="Zwick A."/>
            <person name="Pang H."/>
        </authorList>
    </citation>
    <scope>NUCLEOTIDE SEQUENCE [LARGE SCALE GENOMIC DNA]</scope>
    <source>
        <strain evidence="11">SYSU2018</strain>
    </source>
</reference>
<dbReference type="FunFam" id="3.40.630.10:FF:000020">
    <property type="entry name" value="Carboxypeptidase D"/>
    <property type="match status" value="1"/>
</dbReference>